<organism evidence="3 4">
    <name type="scientific">Brassicogethes aeneus</name>
    <name type="common">Rape pollen beetle</name>
    <name type="synonym">Meligethes aeneus</name>
    <dbReference type="NCBI Taxonomy" id="1431903"/>
    <lineage>
        <taxon>Eukaryota</taxon>
        <taxon>Metazoa</taxon>
        <taxon>Ecdysozoa</taxon>
        <taxon>Arthropoda</taxon>
        <taxon>Hexapoda</taxon>
        <taxon>Insecta</taxon>
        <taxon>Pterygota</taxon>
        <taxon>Neoptera</taxon>
        <taxon>Endopterygota</taxon>
        <taxon>Coleoptera</taxon>
        <taxon>Polyphaga</taxon>
        <taxon>Cucujiformia</taxon>
        <taxon>Nitidulidae</taxon>
        <taxon>Meligethinae</taxon>
        <taxon>Brassicogethes</taxon>
    </lineage>
</organism>
<dbReference type="EMBL" id="OV121140">
    <property type="protein sequence ID" value="CAH0564332.1"/>
    <property type="molecule type" value="Genomic_DNA"/>
</dbReference>
<accession>A0A9P0BK52</accession>
<proteinExistence type="inferred from homology"/>
<dbReference type="Gene3D" id="3.10.200.10">
    <property type="entry name" value="Alpha carbonic anhydrase"/>
    <property type="match status" value="1"/>
</dbReference>
<evidence type="ECO:0000259" key="2">
    <source>
        <dbReference type="PROSITE" id="PS51144"/>
    </source>
</evidence>
<dbReference type="GO" id="GO:0004089">
    <property type="term" value="F:carbonate dehydratase activity"/>
    <property type="evidence" value="ECO:0007669"/>
    <property type="project" value="InterPro"/>
</dbReference>
<reference evidence="3" key="1">
    <citation type="submission" date="2021-12" db="EMBL/GenBank/DDBJ databases">
        <authorList>
            <person name="King R."/>
        </authorList>
    </citation>
    <scope>NUCLEOTIDE SEQUENCE</scope>
</reference>
<dbReference type="GO" id="GO:0008270">
    <property type="term" value="F:zinc ion binding"/>
    <property type="evidence" value="ECO:0007669"/>
    <property type="project" value="InterPro"/>
</dbReference>
<dbReference type="Pfam" id="PF00194">
    <property type="entry name" value="Carb_anhydrase"/>
    <property type="match status" value="1"/>
</dbReference>
<evidence type="ECO:0000313" key="4">
    <source>
        <dbReference type="Proteomes" id="UP001154078"/>
    </source>
</evidence>
<dbReference type="InterPro" id="IPR036398">
    <property type="entry name" value="CA_dom_sf"/>
</dbReference>
<comment type="similarity">
    <text evidence="1">Belongs to the alpha-carbonic anhydrase family.</text>
</comment>
<dbReference type="AlphaFoldDB" id="A0A9P0BK52"/>
<gene>
    <name evidence="3" type="ORF">MELIAE_LOCUS12920</name>
</gene>
<evidence type="ECO:0000256" key="1">
    <source>
        <dbReference type="ARBA" id="ARBA00010718"/>
    </source>
</evidence>
<dbReference type="PROSITE" id="PS51144">
    <property type="entry name" value="ALPHA_CA_2"/>
    <property type="match status" value="1"/>
</dbReference>
<dbReference type="SMART" id="SM01057">
    <property type="entry name" value="Carb_anhydrase"/>
    <property type="match status" value="1"/>
</dbReference>
<dbReference type="Proteomes" id="UP001154078">
    <property type="component" value="Chromosome 9"/>
</dbReference>
<dbReference type="PANTHER" id="PTHR18952">
    <property type="entry name" value="CARBONIC ANHYDRASE"/>
    <property type="match status" value="1"/>
</dbReference>
<dbReference type="CDD" id="cd00326">
    <property type="entry name" value="alpha_CA"/>
    <property type="match status" value="1"/>
</dbReference>
<dbReference type="GO" id="GO:0005737">
    <property type="term" value="C:cytoplasm"/>
    <property type="evidence" value="ECO:0007669"/>
    <property type="project" value="TreeGrafter"/>
</dbReference>
<protein>
    <recommendedName>
        <fullName evidence="2">Alpha-carbonic anhydrase domain-containing protein</fullName>
    </recommendedName>
</protein>
<evidence type="ECO:0000313" key="3">
    <source>
        <dbReference type="EMBL" id="CAH0564332.1"/>
    </source>
</evidence>
<dbReference type="InterPro" id="IPR001148">
    <property type="entry name" value="CA_dom"/>
</dbReference>
<feature type="domain" description="Alpha-carbonic anhydrase" evidence="2">
    <location>
        <begin position="42"/>
        <end position="287"/>
    </location>
</feature>
<dbReference type="SUPFAM" id="SSF51069">
    <property type="entry name" value="Carbonic anhydrase"/>
    <property type="match status" value="1"/>
</dbReference>
<dbReference type="InterPro" id="IPR023561">
    <property type="entry name" value="Carbonic_anhydrase_a-class"/>
</dbReference>
<name>A0A9P0BK52_BRAAE</name>
<sequence length="287" mass="32710">MLNQSSTWVPLVILKLKSILENLEKRGDITKVEIHTEEVIIHPWSYDSINKWPKQCLTGKKQSPININSKMVTKKYFPAFEFNITKYSQTGIIQNNGHTVNVAFSHPETVIINGGGLPGVNYRLENFNFHWGSEHTVDQERLPLELHFVLYETKYAGLKNALENNGVVVFSVLVQTCLDCYAQNSWSTIEKQISEIVYPGLGWVPLPNEIRINEFLPLNLGNFYRYEGSLTTPNCNEGIVWTVFRDTICIPPNQLQAITRIQGNDGANLNTTFRPVQPLNGRQVTYQ</sequence>
<dbReference type="OrthoDB" id="429145at2759"/>
<dbReference type="PANTHER" id="PTHR18952:SF270">
    <property type="entry name" value="CARBONIC ANHYDRASE"/>
    <property type="match status" value="1"/>
</dbReference>
<keyword evidence="4" id="KW-1185">Reference proteome</keyword>